<dbReference type="Pfam" id="PF13175">
    <property type="entry name" value="AAA_15"/>
    <property type="match status" value="1"/>
</dbReference>
<proteinExistence type="predicted"/>
<dbReference type="SUPFAM" id="SSF52540">
    <property type="entry name" value="P-loop containing nucleoside triphosphate hydrolases"/>
    <property type="match status" value="1"/>
</dbReference>
<dbReference type="InterPro" id="IPR041685">
    <property type="entry name" value="AAA_GajA/Old/RecF-like"/>
</dbReference>
<dbReference type="AlphaFoldDB" id="A0A084SHJ4"/>
<dbReference type="RefSeq" id="WP_043410665.1">
    <property type="nucleotide sequence ID" value="NZ_JPMI01000322.1"/>
</dbReference>
<feature type="domain" description="ATPase AAA-type core" evidence="2">
    <location>
        <begin position="250"/>
        <end position="320"/>
    </location>
</feature>
<dbReference type="PANTHER" id="PTHR32182:SF22">
    <property type="entry name" value="ATP-DEPENDENT ENDONUCLEASE, OLD FAMILY-RELATED"/>
    <property type="match status" value="1"/>
</dbReference>
<protein>
    <submittedName>
        <fullName evidence="3">Chromosome segregation protein SMC</fullName>
    </submittedName>
</protein>
<evidence type="ECO:0000259" key="1">
    <source>
        <dbReference type="Pfam" id="PF13175"/>
    </source>
</evidence>
<accession>A0A084SHJ4</accession>
<dbReference type="GO" id="GO:0006302">
    <property type="term" value="P:double-strand break repair"/>
    <property type="evidence" value="ECO:0007669"/>
    <property type="project" value="TreeGrafter"/>
</dbReference>
<evidence type="ECO:0000313" key="4">
    <source>
        <dbReference type="Proteomes" id="UP000028547"/>
    </source>
</evidence>
<dbReference type="GO" id="GO:0016887">
    <property type="term" value="F:ATP hydrolysis activity"/>
    <property type="evidence" value="ECO:0007669"/>
    <property type="project" value="InterPro"/>
</dbReference>
<evidence type="ECO:0000313" key="3">
    <source>
        <dbReference type="EMBL" id="KFA87929.1"/>
    </source>
</evidence>
<evidence type="ECO:0000259" key="2">
    <source>
        <dbReference type="Pfam" id="PF13304"/>
    </source>
</evidence>
<dbReference type="InterPro" id="IPR027417">
    <property type="entry name" value="P-loop_NTPase"/>
</dbReference>
<dbReference type="PANTHER" id="PTHR32182">
    <property type="entry name" value="DNA REPLICATION AND REPAIR PROTEIN RECF"/>
    <property type="match status" value="1"/>
</dbReference>
<name>A0A084SHJ4_9BACT</name>
<dbReference type="Proteomes" id="UP000028547">
    <property type="component" value="Unassembled WGS sequence"/>
</dbReference>
<gene>
    <name evidence="3" type="ORF">Q664_44960</name>
</gene>
<sequence length="377" mass="42099">MIREVSIENFKSIQELNLQLGRVNTFIGANGSGKSNILEAIALQSAAAQNKLDNEFLASRGIRVTEPVFMRAAFAEEGAPRDITISVQIDDGVELKHRLRADETSAYARWQDELTLNFSGPMRHHADEVIRRIVGEMPPDFSPPLRAALERVALSTYSGLPDFIVFSPENSYLRVFQAEGQILPLGIKGEGLFAHLKALNTSSHARLAEVMDKLALIDWFERLDFPAALAPGERSIRIRDRYLAEGALFDQRSANEGFLFLLFYLTLFISPDTPRFFAIDNVDASFNPKLCATLIQELTGLAKKYEKQVILTTHNPAVLDGIDLTDSEQRLFVIARNKDGHTKARRVSPPRPVEGEPPMKLSEAFMRGYIGGLPKNF</sequence>
<dbReference type="PIRSF" id="PIRSF029347">
    <property type="entry name" value="RecF"/>
    <property type="match status" value="1"/>
</dbReference>
<feature type="domain" description="Endonuclease GajA/Old nuclease/RecF-like AAA" evidence="1">
    <location>
        <begin position="1"/>
        <end position="44"/>
    </location>
</feature>
<dbReference type="InterPro" id="IPR003959">
    <property type="entry name" value="ATPase_AAA_core"/>
</dbReference>
<dbReference type="InterPro" id="IPR014555">
    <property type="entry name" value="RecF-like"/>
</dbReference>
<dbReference type="Gene3D" id="3.40.50.300">
    <property type="entry name" value="P-loop containing nucleotide triphosphate hydrolases"/>
    <property type="match status" value="2"/>
</dbReference>
<dbReference type="Pfam" id="PF13304">
    <property type="entry name" value="AAA_21"/>
    <property type="match status" value="1"/>
</dbReference>
<comment type="caution">
    <text evidence="3">The sequence shown here is derived from an EMBL/GenBank/DDBJ whole genome shotgun (WGS) entry which is preliminary data.</text>
</comment>
<dbReference type="GO" id="GO:0005524">
    <property type="term" value="F:ATP binding"/>
    <property type="evidence" value="ECO:0007669"/>
    <property type="project" value="InterPro"/>
</dbReference>
<dbReference type="EMBL" id="JPMI01000322">
    <property type="protein sequence ID" value="KFA87929.1"/>
    <property type="molecule type" value="Genomic_DNA"/>
</dbReference>
<organism evidence="3 4">
    <name type="scientific">Archangium violaceum Cb vi76</name>
    <dbReference type="NCBI Taxonomy" id="1406225"/>
    <lineage>
        <taxon>Bacteria</taxon>
        <taxon>Pseudomonadati</taxon>
        <taxon>Myxococcota</taxon>
        <taxon>Myxococcia</taxon>
        <taxon>Myxococcales</taxon>
        <taxon>Cystobacterineae</taxon>
        <taxon>Archangiaceae</taxon>
        <taxon>Archangium</taxon>
    </lineage>
</organism>
<dbReference type="GO" id="GO:0000731">
    <property type="term" value="P:DNA synthesis involved in DNA repair"/>
    <property type="evidence" value="ECO:0007669"/>
    <property type="project" value="TreeGrafter"/>
</dbReference>
<reference evidence="3 4" key="1">
    <citation type="submission" date="2014-07" db="EMBL/GenBank/DDBJ databases">
        <title>Draft Genome Sequence of Gephyronic Acid Producer, Cystobacter violaceus Strain Cb vi76.</title>
        <authorList>
            <person name="Stevens D.C."/>
            <person name="Young J."/>
            <person name="Carmichael R."/>
            <person name="Tan J."/>
            <person name="Taylor R.E."/>
        </authorList>
    </citation>
    <scope>NUCLEOTIDE SEQUENCE [LARGE SCALE GENOMIC DNA]</scope>
    <source>
        <strain evidence="3 4">Cb vi76</strain>
    </source>
</reference>